<organism evidence="1 2">
    <name type="scientific">Paraburkholderia solisilvae</name>
    <dbReference type="NCBI Taxonomy" id="624376"/>
    <lineage>
        <taxon>Bacteria</taxon>
        <taxon>Pseudomonadati</taxon>
        <taxon>Pseudomonadota</taxon>
        <taxon>Betaproteobacteria</taxon>
        <taxon>Burkholderiales</taxon>
        <taxon>Burkholderiaceae</taxon>
        <taxon>Paraburkholderia</taxon>
    </lineage>
</organism>
<reference evidence="1 2" key="1">
    <citation type="submission" date="2020-04" db="EMBL/GenBank/DDBJ databases">
        <authorList>
            <person name="De Canck E."/>
        </authorList>
    </citation>
    <scope>NUCLEOTIDE SEQUENCE [LARGE SCALE GENOMIC DNA]</scope>
    <source>
        <strain evidence="1 2">LMG 29739</strain>
    </source>
</reference>
<evidence type="ECO:0000313" key="1">
    <source>
        <dbReference type="EMBL" id="CAB3752895.1"/>
    </source>
</evidence>
<name>A0A6J5DIM5_9BURK</name>
<dbReference type="Proteomes" id="UP000494329">
    <property type="component" value="Unassembled WGS sequence"/>
</dbReference>
<protein>
    <submittedName>
        <fullName evidence="1">Uncharacterized protein</fullName>
    </submittedName>
</protein>
<dbReference type="EMBL" id="CADIKF010000009">
    <property type="protein sequence ID" value="CAB3752895.1"/>
    <property type="molecule type" value="Genomic_DNA"/>
</dbReference>
<evidence type="ECO:0000313" key="2">
    <source>
        <dbReference type="Proteomes" id="UP000494329"/>
    </source>
</evidence>
<keyword evidence="2" id="KW-1185">Reference proteome</keyword>
<dbReference type="AlphaFoldDB" id="A0A6J5DIM5"/>
<proteinExistence type="predicted"/>
<accession>A0A6J5DIM5</accession>
<gene>
    <name evidence="1" type="ORF">LMG29739_01613</name>
</gene>
<sequence length="67" mass="7700">MNHYQLETDIQHLEQVLTHISANDRIPLSYWRKRVDSVTSAASVPSQRSRVQKLNEALLALEARARS</sequence>
<dbReference type="RefSeq" id="WP_175110351.1">
    <property type="nucleotide sequence ID" value="NZ_CADIKF010000009.1"/>
</dbReference>